<dbReference type="GO" id="GO:0008295">
    <property type="term" value="P:spermidine biosynthetic process"/>
    <property type="evidence" value="ECO:0007669"/>
    <property type="project" value="TreeGrafter"/>
</dbReference>
<organism evidence="5 6">
    <name type="scientific">Argiope bruennichi</name>
    <name type="common">Wasp spider</name>
    <name type="synonym">Aranea bruennichi</name>
    <dbReference type="NCBI Taxonomy" id="94029"/>
    <lineage>
        <taxon>Eukaryota</taxon>
        <taxon>Metazoa</taxon>
        <taxon>Ecdysozoa</taxon>
        <taxon>Arthropoda</taxon>
        <taxon>Chelicerata</taxon>
        <taxon>Arachnida</taxon>
        <taxon>Araneae</taxon>
        <taxon>Araneomorphae</taxon>
        <taxon>Entelegynae</taxon>
        <taxon>Araneoidea</taxon>
        <taxon>Araneidae</taxon>
        <taxon>Argiope</taxon>
    </lineage>
</organism>
<reference evidence="5" key="2">
    <citation type="submission" date="2020-06" db="EMBL/GenBank/DDBJ databases">
        <authorList>
            <person name="Sheffer M."/>
        </authorList>
    </citation>
    <scope>NUCLEOTIDE SEQUENCE</scope>
</reference>
<evidence type="ECO:0000313" key="6">
    <source>
        <dbReference type="Proteomes" id="UP000807504"/>
    </source>
</evidence>
<dbReference type="Gene3D" id="2.30.140.10">
    <property type="entry name" value="Spermidine synthase, tetramerisation domain"/>
    <property type="match status" value="1"/>
</dbReference>
<keyword evidence="6" id="KW-1185">Reference proteome</keyword>
<dbReference type="Pfam" id="PF01564">
    <property type="entry name" value="Spermine_synth"/>
    <property type="match status" value="2"/>
</dbReference>
<keyword evidence="2 3" id="KW-0808">Transferase</keyword>
<dbReference type="Pfam" id="PF17284">
    <property type="entry name" value="Spermine_synt_N"/>
    <property type="match status" value="1"/>
</dbReference>
<dbReference type="EMBL" id="JABXBU010000012">
    <property type="protein sequence ID" value="KAF8789843.1"/>
    <property type="molecule type" value="Genomic_DNA"/>
</dbReference>
<name>A0A8T0FM44_ARGBR</name>
<gene>
    <name evidence="5" type="ORF">HNY73_007753</name>
</gene>
<comment type="similarity">
    <text evidence="1">Belongs to the spermidine/spermine synthase family.</text>
</comment>
<accession>A0A8T0FM44</accession>
<evidence type="ECO:0000256" key="1">
    <source>
        <dbReference type="ARBA" id="ARBA00007867"/>
    </source>
</evidence>
<comment type="caution">
    <text evidence="5">The sequence shown here is derived from an EMBL/GenBank/DDBJ whole genome shotgun (WGS) entry which is preliminary data.</text>
</comment>
<dbReference type="Gene3D" id="3.40.50.150">
    <property type="entry name" value="Vaccinia Virus protein VP39"/>
    <property type="match status" value="2"/>
</dbReference>
<feature type="domain" description="PABS" evidence="4">
    <location>
        <begin position="6"/>
        <end position="165"/>
    </location>
</feature>
<dbReference type="GO" id="GO:0005829">
    <property type="term" value="C:cytosol"/>
    <property type="evidence" value="ECO:0007669"/>
    <property type="project" value="TreeGrafter"/>
</dbReference>
<dbReference type="SUPFAM" id="SSF53335">
    <property type="entry name" value="S-adenosyl-L-methionine-dependent methyltransferases"/>
    <property type="match status" value="1"/>
</dbReference>
<evidence type="ECO:0000256" key="2">
    <source>
        <dbReference type="ARBA" id="ARBA00022679"/>
    </source>
</evidence>
<dbReference type="AlphaFoldDB" id="A0A8T0FM44"/>
<feature type="active site" description="Proton acceptor" evidence="3">
    <location>
        <position position="161"/>
    </location>
</feature>
<proteinExistence type="inferred from homology"/>
<dbReference type="Proteomes" id="UP000807504">
    <property type="component" value="Unassembled WGS sequence"/>
</dbReference>
<keyword evidence="3" id="KW-0620">Polyamine biosynthesis</keyword>
<dbReference type="PROSITE" id="PS51006">
    <property type="entry name" value="PABS_2"/>
    <property type="match status" value="1"/>
</dbReference>
<dbReference type="PROSITE" id="PS01330">
    <property type="entry name" value="PABS_1"/>
    <property type="match status" value="1"/>
</dbReference>
<dbReference type="PANTHER" id="PTHR11558:SF11">
    <property type="entry name" value="SPERMIDINE SYNTHASE"/>
    <property type="match status" value="1"/>
</dbReference>
<evidence type="ECO:0000313" key="5">
    <source>
        <dbReference type="EMBL" id="KAF8789843.1"/>
    </source>
</evidence>
<dbReference type="InterPro" id="IPR037163">
    <property type="entry name" value="Spermidine_synt_N_sf"/>
</dbReference>
<evidence type="ECO:0000259" key="4">
    <source>
        <dbReference type="PROSITE" id="PS51006"/>
    </source>
</evidence>
<dbReference type="GO" id="GO:0004766">
    <property type="term" value="F:spermidine synthase activity"/>
    <property type="evidence" value="ECO:0007669"/>
    <property type="project" value="TreeGrafter"/>
</dbReference>
<dbReference type="PANTHER" id="PTHR11558">
    <property type="entry name" value="SPERMIDINE/SPERMINE SYNTHASE"/>
    <property type="match status" value="1"/>
</dbReference>
<reference evidence="5" key="1">
    <citation type="journal article" date="2020" name="bioRxiv">
        <title>Chromosome-level reference genome of the European wasp spider Argiope bruennichi: a resource for studies on range expansion and evolutionary adaptation.</title>
        <authorList>
            <person name="Sheffer M.M."/>
            <person name="Hoppe A."/>
            <person name="Krehenwinkel H."/>
            <person name="Uhl G."/>
            <person name="Kuss A.W."/>
            <person name="Jensen L."/>
            <person name="Jensen C."/>
            <person name="Gillespie R.G."/>
            <person name="Hoff K.J."/>
            <person name="Prost S."/>
        </authorList>
    </citation>
    <scope>NUCLEOTIDE SEQUENCE</scope>
</reference>
<dbReference type="InterPro" id="IPR035246">
    <property type="entry name" value="Spermidine_synt_N"/>
</dbReference>
<dbReference type="HAMAP" id="MF_00198">
    <property type="entry name" value="Spermidine_synth"/>
    <property type="match status" value="1"/>
</dbReference>
<evidence type="ECO:0000256" key="3">
    <source>
        <dbReference type="PROSITE-ProRule" id="PRU00354"/>
    </source>
</evidence>
<dbReference type="InterPro" id="IPR030374">
    <property type="entry name" value="PABS"/>
</dbReference>
<sequence>MDSFKKGWFTETGTLHSDVVMSVKVNKILYHEKSKYQDILIFECDKWGRVLVLDNAVQLAEFDEFAWQETSSFVSLNSHPHPKKVLIIGGGVGGVVRECSKHPLVESIDICEIDEKVHEASKKFLPFMCKGFESTKYKLHFADGAEFVKNHPQEYDVIITDSPDPKGETFWYDLEMMAKMIKMCKTLFPVVDYGTTYIATYPAGHIGYLCCSDNPETNFRKPLHSFSRETLKKFQLKYYTPEIHRAMFALPFKMAEALGLSWEVK</sequence>
<dbReference type="InterPro" id="IPR001045">
    <property type="entry name" value="Spermi_synthase"/>
</dbReference>
<dbReference type="InterPro" id="IPR030373">
    <property type="entry name" value="PABS_CS"/>
</dbReference>
<protein>
    <submittedName>
        <fullName evidence="5">Spermidine synthase like protein</fullName>
    </submittedName>
</protein>
<dbReference type="InterPro" id="IPR029063">
    <property type="entry name" value="SAM-dependent_MTases_sf"/>
</dbReference>